<dbReference type="Gene3D" id="2.60.20.10">
    <property type="entry name" value="Crystallins"/>
    <property type="match status" value="1"/>
</dbReference>
<proteinExistence type="inferred from homology"/>
<dbReference type="Gene3D" id="2.60.40.1180">
    <property type="entry name" value="Golgi alpha-mannosidase II"/>
    <property type="match status" value="1"/>
</dbReference>
<feature type="domain" description="Beta/gamma crystallin 'Greek key'" evidence="7">
    <location>
        <begin position="476"/>
        <end position="512"/>
    </location>
</feature>
<keyword evidence="5" id="KW-0378">Hydrolase</keyword>
<dbReference type="GO" id="GO:0006004">
    <property type="term" value="P:fucose metabolic process"/>
    <property type="evidence" value="ECO:0007669"/>
    <property type="project" value="InterPro"/>
</dbReference>
<keyword evidence="6" id="KW-0326">Glycosidase</keyword>
<evidence type="ECO:0000256" key="4">
    <source>
        <dbReference type="ARBA" id="ARBA00022729"/>
    </source>
</evidence>
<dbReference type="SMART" id="SM00812">
    <property type="entry name" value="Alpha_L_fucos"/>
    <property type="match status" value="1"/>
</dbReference>
<dbReference type="Proteomes" id="UP001160390">
    <property type="component" value="Unassembled WGS sequence"/>
</dbReference>
<protein>
    <recommendedName>
        <fullName evidence="3">alpha-L-fucosidase</fullName>
        <ecNumber evidence="3">3.2.1.51</ecNumber>
    </recommendedName>
</protein>
<keyword evidence="4" id="KW-0732">Signal</keyword>
<evidence type="ECO:0000256" key="1">
    <source>
        <dbReference type="ARBA" id="ARBA00004071"/>
    </source>
</evidence>
<dbReference type="Gene3D" id="3.20.20.80">
    <property type="entry name" value="Glycosidases"/>
    <property type="match status" value="2"/>
</dbReference>
<name>A0AA35MEW8_9HYPO</name>
<gene>
    <name evidence="8" type="ORF">CCHLO57077_00015870</name>
</gene>
<evidence type="ECO:0000256" key="3">
    <source>
        <dbReference type="ARBA" id="ARBA00012662"/>
    </source>
</evidence>
<dbReference type="EC" id="3.2.1.51" evidence="3"/>
<dbReference type="InterPro" id="IPR017853">
    <property type="entry name" value="GH"/>
</dbReference>
<dbReference type="InterPro" id="IPR031919">
    <property type="entry name" value="Fucosidase_C"/>
</dbReference>
<keyword evidence="9" id="KW-1185">Reference proteome</keyword>
<dbReference type="SUPFAM" id="SSF51445">
    <property type="entry name" value="(Trans)glycosidases"/>
    <property type="match status" value="1"/>
</dbReference>
<dbReference type="InterPro" id="IPR001064">
    <property type="entry name" value="Beta/gamma_crystallin"/>
</dbReference>
<evidence type="ECO:0000256" key="2">
    <source>
        <dbReference type="ARBA" id="ARBA00007951"/>
    </source>
</evidence>
<evidence type="ECO:0000256" key="5">
    <source>
        <dbReference type="ARBA" id="ARBA00022801"/>
    </source>
</evidence>
<dbReference type="InterPro" id="IPR000933">
    <property type="entry name" value="Glyco_hydro_29"/>
</dbReference>
<dbReference type="EMBL" id="CABFNP030001271">
    <property type="protein sequence ID" value="CAI6095890.1"/>
    <property type="molecule type" value="Genomic_DNA"/>
</dbReference>
<dbReference type="InterPro" id="IPR013780">
    <property type="entry name" value="Glyco_hydro_b"/>
</dbReference>
<accession>A0AA35MEW8</accession>
<dbReference type="GO" id="GO:0004560">
    <property type="term" value="F:alpha-L-fucosidase activity"/>
    <property type="evidence" value="ECO:0007669"/>
    <property type="project" value="UniProtKB-EC"/>
</dbReference>
<evidence type="ECO:0000256" key="6">
    <source>
        <dbReference type="ARBA" id="ARBA00023295"/>
    </source>
</evidence>
<comment type="caution">
    <text evidence="8">The sequence shown here is derived from an EMBL/GenBank/DDBJ whole genome shotgun (WGS) entry which is preliminary data.</text>
</comment>
<reference evidence="8" key="1">
    <citation type="submission" date="2023-01" db="EMBL/GenBank/DDBJ databases">
        <authorList>
            <person name="Piombo E."/>
        </authorList>
    </citation>
    <scope>NUCLEOTIDE SEQUENCE</scope>
</reference>
<dbReference type="PANTHER" id="PTHR10030">
    <property type="entry name" value="ALPHA-L-FUCOSIDASE"/>
    <property type="match status" value="1"/>
</dbReference>
<sequence>MNGTLATCMRRHPRTPASHRALRTPEEWGYANFILGNKDLDGIDVQFKPVLVSEGGDFDPEAWMRVIKASGAKFAGPVGEHHDGYSMWHSEVDEWNTVNHGPNLDLTKLFADLTDDPSLRKLLEQIPRDEADQLWFDKHRKMLDHVQPDIIWNDFALDSPGYCRGGSDSCAIGEQARLDFLAYYFNRGVEWGKEVLTTYKHFDYGFRDTSAVADYERGGPADITRPYWLTDEAISASSWSYTDGIKYCNSVSMIHSLLDRVAKNGNVLLNVSPTAAGVLPDEQAKVLRDIGDYLRRYGESIYNTRAWDIHEEGPNKAGGGSFTAPLVGNCSDIRFTSNKDANVLYATVLGWPQDGLVSITNLGSYALVTLDNLASIQLLGDETGQYTDVTSWEQTKEALNIELPSQPAESFAYVLKLSFDGSIPVPQPKRGAAVFIAKGDVRGVTLGGEGDFREVFLTEADLEPHLIRFIRVSEGSKLTVYSNGDLSGDSREYNAGEHEIEKGSIGSIRITEA</sequence>
<evidence type="ECO:0000313" key="9">
    <source>
        <dbReference type="Proteomes" id="UP001160390"/>
    </source>
</evidence>
<evidence type="ECO:0000259" key="7">
    <source>
        <dbReference type="PROSITE" id="PS50915"/>
    </source>
</evidence>
<dbReference type="InterPro" id="IPR057739">
    <property type="entry name" value="Glyco_hydro_29_N"/>
</dbReference>
<dbReference type="PANTHER" id="PTHR10030:SF37">
    <property type="entry name" value="ALPHA-L-FUCOSIDASE-RELATED"/>
    <property type="match status" value="1"/>
</dbReference>
<dbReference type="GO" id="GO:0016139">
    <property type="term" value="P:glycoside catabolic process"/>
    <property type="evidence" value="ECO:0007669"/>
    <property type="project" value="TreeGrafter"/>
</dbReference>
<dbReference type="InterPro" id="IPR016286">
    <property type="entry name" value="FUC_metazoa-typ"/>
</dbReference>
<dbReference type="AlphaFoldDB" id="A0AA35MEW8"/>
<dbReference type="Pfam" id="PF01120">
    <property type="entry name" value="Alpha_L_fucos"/>
    <property type="match status" value="1"/>
</dbReference>
<comment type="function">
    <text evidence="1">Alpha-L-fucosidase is responsible for hydrolyzing the alpha-1,6-linked fucose joined to the reducing-end N-acetylglucosamine of the carbohydrate moieties of glycoproteins.</text>
</comment>
<dbReference type="Pfam" id="PF16757">
    <property type="entry name" value="Fucosidase_C"/>
    <property type="match status" value="1"/>
</dbReference>
<dbReference type="PRINTS" id="PR00741">
    <property type="entry name" value="GLHYDRLASE29"/>
</dbReference>
<dbReference type="PROSITE" id="PS50915">
    <property type="entry name" value="CRYSTALLIN_BETA_GAMMA"/>
    <property type="match status" value="1"/>
</dbReference>
<organism evidence="8 9">
    <name type="scientific">Clonostachys chloroleuca</name>
    <dbReference type="NCBI Taxonomy" id="1926264"/>
    <lineage>
        <taxon>Eukaryota</taxon>
        <taxon>Fungi</taxon>
        <taxon>Dikarya</taxon>
        <taxon>Ascomycota</taxon>
        <taxon>Pezizomycotina</taxon>
        <taxon>Sordariomycetes</taxon>
        <taxon>Hypocreomycetidae</taxon>
        <taxon>Hypocreales</taxon>
        <taxon>Bionectriaceae</taxon>
        <taxon>Clonostachys</taxon>
    </lineage>
</organism>
<comment type="similarity">
    <text evidence="2">Belongs to the glycosyl hydrolase 29 family.</text>
</comment>
<evidence type="ECO:0000313" key="8">
    <source>
        <dbReference type="EMBL" id="CAI6095890.1"/>
    </source>
</evidence>